<keyword evidence="3" id="KW-1185">Reference proteome</keyword>
<dbReference type="PANTHER" id="PTHR43194:SF2">
    <property type="entry name" value="PEROXISOMAL MEMBRANE PROTEIN LPX1"/>
    <property type="match status" value="1"/>
</dbReference>
<reference evidence="2" key="1">
    <citation type="submission" date="2020-10" db="EMBL/GenBank/DDBJ databases">
        <title>Taxonomic study of unclassified bacteria belonging to the class Ktedonobacteria.</title>
        <authorList>
            <person name="Yabe S."/>
            <person name="Wang C.M."/>
            <person name="Zheng Y."/>
            <person name="Sakai Y."/>
            <person name="Cavaletti L."/>
            <person name="Monciardini P."/>
            <person name="Donadio S."/>
        </authorList>
    </citation>
    <scope>NUCLEOTIDE SEQUENCE</scope>
    <source>
        <strain evidence="2">SOSP1-1</strain>
    </source>
</reference>
<sequence>MKTVTSRDGTPIAFDQSGHGPVLILVTGALTKRVDWTSLAAYLSLHFSVLSYDRRGRGESGDKTAYAIEREIEDLDTLIAEVGGPAFVFGHSSGGALALEATAMLGSKIAKLAIYEVPYNSEDEAKKRWIEYRQQLTDLLAANRRGDAVKLFMRLVGMPADQIEAAQQTPMWLALEMISPTLAYDAAVLGSDGSIPIERAMHIHIPTLVMSGGASYSFMDDTARALSNALPQAQYRKLEGQNHAPANDVLALALKEFFLD</sequence>
<dbReference type="InterPro" id="IPR000073">
    <property type="entry name" value="AB_hydrolase_1"/>
</dbReference>
<dbReference type="Proteomes" id="UP000612362">
    <property type="component" value="Unassembled WGS sequence"/>
</dbReference>
<organism evidence="2 3">
    <name type="scientific">Ktedonospora formicarum</name>
    <dbReference type="NCBI Taxonomy" id="2778364"/>
    <lineage>
        <taxon>Bacteria</taxon>
        <taxon>Bacillati</taxon>
        <taxon>Chloroflexota</taxon>
        <taxon>Ktedonobacteria</taxon>
        <taxon>Ktedonobacterales</taxon>
        <taxon>Ktedonobacteraceae</taxon>
        <taxon>Ktedonospora</taxon>
    </lineage>
</organism>
<accession>A0A8J3HUI7</accession>
<dbReference type="PANTHER" id="PTHR43194">
    <property type="entry name" value="HYDROLASE ALPHA/BETA FOLD FAMILY"/>
    <property type="match status" value="1"/>
</dbReference>
<comment type="caution">
    <text evidence="2">The sequence shown here is derived from an EMBL/GenBank/DDBJ whole genome shotgun (WGS) entry which is preliminary data.</text>
</comment>
<dbReference type="SUPFAM" id="SSF53474">
    <property type="entry name" value="alpha/beta-Hydrolases"/>
    <property type="match status" value="1"/>
</dbReference>
<name>A0A8J3HUI7_9CHLR</name>
<evidence type="ECO:0000313" key="3">
    <source>
        <dbReference type="Proteomes" id="UP000612362"/>
    </source>
</evidence>
<proteinExistence type="predicted"/>
<dbReference type="Pfam" id="PF12697">
    <property type="entry name" value="Abhydrolase_6"/>
    <property type="match status" value="1"/>
</dbReference>
<dbReference type="GO" id="GO:0016787">
    <property type="term" value="F:hydrolase activity"/>
    <property type="evidence" value="ECO:0007669"/>
    <property type="project" value="UniProtKB-KW"/>
</dbReference>
<gene>
    <name evidence="2" type="ORF">KSX_24300</name>
</gene>
<dbReference type="InterPro" id="IPR029058">
    <property type="entry name" value="AB_hydrolase_fold"/>
</dbReference>
<evidence type="ECO:0000313" key="2">
    <source>
        <dbReference type="EMBL" id="GHO44267.1"/>
    </source>
</evidence>
<evidence type="ECO:0000259" key="1">
    <source>
        <dbReference type="Pfam" id="PF12697"/>
    </source>
</evidence>
<protein>
    <submittedName>
        <fullName evidence="2">Alpha/beta hydrolase</fullName>
    </submittedName>
</protein>
<dbReference type="EMBL" id="BNJF01000001">
    <property type="protein sequence ID" value="GHO44267.1"/>
    <property type="molecule type" value="Genomic_DNA"/>
</dbReference>
<keyword evidence="2" id="KW-0378">Hydrolase</keyword>
<dbReference type="Gene3D" id="3.40.50.1820">
    <property type="entry name" value="alpha/beta hydrolase"/>
    <property type="match status" value="1"/>
</dbReference>
<dbReference type="RefSeq" id="WP_220193676.1">
    <property type="nucleotide sequence ID" value="NZ_BNJF01000001.1"/>
</dbReference>
<dbReference type="InterPro" id="IPR050228">
    <property type="entry name" value="Carboxylesterase_BioH"/>
</dbReference>
<feature type="domain" description="AB hydrolase-1" evidence="1">
    <location>
        <begin position="24"/>
        <end position="245"/>
    </location>
</feature>
<dbReference type="AlphaFoldDB" id="A0A8J3HUI7"/>